<dbReference type="InterPro" id="IPR036390">
    <property type="entry name" value="WH_DNA-bd_sf"/>
</dbReference>
<dbReference type="PROSITE" id="PS50987">
    <property type="entry name" value="HTH_ARSR_2"/>
    <property type="match status" value="1"/>
</dbReference>
<dbReference type="Gene3D" id="1.10.10.10">
    <property type="entry name" value="Winged helix-like DNA-binding domain superfamily/Winged helix DNA-binding domain"/>
    <property type="match status" value="1"/>
</dbReference>
<dbReference type="InterPro" id="IPR011991">
    <property type="entry name" value="ArsR-like_HTH"/>
</dbReference>
<dbReference type="Proteomes" id="UP001642900">
    <property type="component" value="Unassembled WGS sequence"/>
</dbReference>
<dbReference type="GO" id="GO:0003700">
    <property type="term" value="F:DNA-binding transcription factor activity"/>
    <property type="evidence" value="ECO:0007669"/>
    <property type="project" value="InterPro"/>
</dbReference>
<dbReference type="EMBL" id="JAAKZF010000046">
    <property type="protein sequence ID" value="NGO54193.1"/>
    <property type="molecule type" value="Genomic_DNA"/>
</dbReference>
<reference evidence="5 6" key="1">
    <citation type="submission" date="2020-02" db="EMBL/GenBank/DDBJ databases">
        <title>Genome sequence of strain CCNWXJ40-4.</title>
        <authorList>
            <person name="Gao J."/>
            <person name="Sun J."/>
        </authorList>
    </citation>
    <scope>NUCLEOTIDE SEQUENCE [LARGE SCALE GENOMIC DNA]</scope>
    <source>
        <strain evidence="5 6">CCNWXJ 40-4</strain>
    </source>
</reference>
<evidence type="ECO:0000313" key="6">
    <source>
        <dbReference type="Proteomes" id="UP001642900"/>
    </source>
</evidence>
<dbReference type="InterPro" id="IPR036388">
    <property type="entry name" value="WH-like_DNA-bd_sf"/>
</dbReference>
<dbReference type="PRINTS" id="PR00778">
    <property type="entry name" value="HTHARSR"/>
</dbReference>
<dbReference type="GO" id="GO:0003677">
    <property type="term" value="F:DNA binding"/>
    <property type="evidence" value="ECO:0007669"/>
    <property type="project" value="UniProtKB-KW"/>
</dbReference>
<dbReference type="InterPro" id="IPR051081">
    <property type="entry name" value="HTH_MetalResp_TranReg"/>
</dbReference>
<evidence type="ECO:0000256" key="1">
    <source>
        <dbReference type="ARBA" id="ARBA00023015"/>
    </source>
</evidence>
<keyword evidence="3" id="KW-0804">Transcription</keyword>
<dbReference type="RefSeq" id="WP_165032288.1">
    <property type="nucleotide sequence ID" value="NZ_JAAKZF010000046.1"/>
</dbReference>
<gene>
    <name evidence="5" type="ORF">G6N73_24135</name>
</gene>
<dbReference type="SUPFAM" id="SSF46785">
    <property type="entry name" value="Winged helix' DNA-binding domain"/>
    <property type="match status" value="1"/>
</dbReference>
<dbReference type="PANTHER" id="PTHR33154">
    <property type="entry name" value="TRANSCRIPTIONAL REGULATOR, ARSR FAMILY"/>
    <property type="match status" value="1"/>
</dbReference>
<keyword evidence="2" id="KW-0238">DNA-binding</keyword>
<evidence type="ECO:0000256" key="2">
    <source>
        <dbReference type="ARBA" id="ARBA00023125"/>
    </source>
</evidence>
<evidence type="ECO:0000256" key="3">
    <source>
        <dbReference type="ARBA" id="ARBA00023163"/>
    </source>
</evidence>
<dbReference type="NCBIfam" id="NF033788">
    <property type="entry name" value="HTH_metalloreg"/>
    <property type="match status" value="1"/>
</dbReference>
<sequence length="114" mass="12640">MISKQLIANAEQAAALLTLLGNEKRLVIVSHLLEGEMSVGAIAQKVSLSQSALSQHLAKLRSVHLVETRRDRQMIYYSCRSDAVRQLLGTLDGIFSFKANGKHSERLEHQLAET</sequence>
<organism evidence="5 6">
    <name type="scientific">Allomesorhizobium camelthorni</name>
    <dbReference type="NCBI Taxonomy" id="475069"/>
    <lineage>
        <taxon>Bacteria</taxon>
        <taxon>Pseudomonadati</taxon>
        <taxon>Pseudomonadota</taxon>
        <taxon>Alphaproteobacteria</taxon>
        <taxon>Hyphomicrobiales</taxon>
        <taxon>Phyllobacteriaceae</taxon>
        <taxon>Allomesorhizobium</taxon>
    </lineage>
</organism>
<dbReference type="Pfam" id="PF01022">
    <property type="entry name" value="HTH_5"/>
    <property type="match status" value="1"/>
</dbReference>
<name>A0A6G4WJ19_9HYPH</name>
<protein>
    <submittedName>
        <fullName evidence="5">Winged helix-turn-helix transcriptional regulator</fullName>
    </submittedName>
</protein>
<accession>A0A6G4WJ19</accession>
<proteinExistence type="predicted"/>
<evidence type="ECO:0000313" key="5">
    <source>
        <dbReference type="EMBL" id="NGO54193.1"/>
    </source>
</evidence>
<dbReference type="PANTHER" id="PTHR33154:SF28">
    <property type="entry name" value="HTH-TYPE TRANSCRIPTIONAL REGULATOR YGAV-RELATED"/>
    <property type="match status" value="1"/>
</dbReference>
<comment type="caution">
    <text evidence="5">The sequence shown here is derived from an EMBL/GenBank/DDBJ whole genome shotgun (WGS) entry which is preliminary data.</text>
</comment>
<keyword evidence="6" id="KW-1185">Reference proteome</keyword>
<dbReference type="InterPro" id="IPR001845">
    <property type="entry name" value="HTH_ArsR_DNA-bd_dom"/>
</dbReference>
<feature type="domain" description="HTH arsR-type" evidence="4">
    <location>
        <begin position="7"/>
        <end position="99"/>
    </location>
</feature>
<evidence type="ECO:0000259" key="4">
    <source>
        <dbReference type="PROSITE" id="PS50987"/>
    </source>
</evidence>
<dbReference type="SMART" id="SM00418">
    <property type="entry name" value="HTH_ARSR"/>
    <property type="match status" value="1"/>
</dbReference>
<dbReference type="CDD" id="cd00090">
    <property type="entry name" value="HTH_ARSR"/>
    <property type="match status" value="1"/>
</dbReference>
<keyword evidence="1" id="KW-0805">Transcription regulation</keyword>
<dbReference type="AlphaFoldDB" id="A0A6G4WJ19"/>